<dbReference type="CDD" id="cd00198">
    <property type="entry name" value="vWFA"/>
    <property type="match status" value="1"/>
</dbReference>
<evidence type="ECO:0000313" key="4">
    <source>
        <dbReference type="Proteomes" id="UP000245697"/>
    </source>
</evidence>
<dbReference type="Pfam" id="PF13519">
    <property type="entry name" value="VWA_2"/>
    <property type="match status" value="1"/>
</dbReference>
<dbReference type="InterPro" id="IPR036465">
    <property type="entry name" value="vWFA_dom_sf"/>
</dbReference>
<dbReference type="Proteomes" id="UP000245697">
    <property type="component" value="Unassembled WGS sequence"/>
</dbReference>
<accession>A0A316ENG3</accession>
<dbReference type="Gene3D" id="3.40.50.410">
    <property type="entry name" value="von Willebrand factor, type A domain"/>
    <property type="match status" value="1"/>
</dbReference>
<dbReference type="InterPro" id="IPR002035">
    <property type="entry name" value="VWF_A"/>
</dbReference>
<feature type="domain" description="VWFA" evidence="2">
    <location>
        <begin position="175"/>
        <end position="341"/>
    </location>
</feature>
<feature type="region of interest" description="Disordered" evidence="1">
    <location>
        <begin position="1"/>
        <end position="22"/>
    </location>
</feature>
<dbReference type="SMART" id="SM00327">
    <property type="entry name" value="VWA"/>
    <property type="match status" value="1"/>
</dbReference>
<evidence type="ECO:0000313" key="3">
    <source>
        <dbReference type="EMBL" id="PWK33231.1"/>
    </source>
</evidence>
<keyword evidence="4" id="KW-1185">Reference proteome</keyword>
<dbReference type="PROSITE" id="PS50234">
    <property type="entry name" value="VWFA"/>
    <property type="match status" value="1"/>
</dbReference>
<reference evidence="3 4" key="1">
    <citation type="submission" date="2018-05" db="EMBL/GenBank/DDBJ databases">
        <title>Genomic Encyclopedia of Archaeal and Bacterial Type Strains, Phase II (KMG-II): from individual species to whole genera.</title>
        <authorList>
            <person name="Goeker M."/>
        </authorList>
    </citation>
    <scope>NUCLEOTIDE SEQUENCE [LARGE SCALE GENOMIC DNA]</scope>
    <source>
        <strain evidence="3 4">DSM 45184</strain>
    </source>
</reference>
<dbReference type="SUPFAM" id="SSF53300">
    <property type="entry name" value="vWA-like"/>
    <property type="match status" value="1"/>
</dbReference>
<dbReference type="RefSeq" id="WP_109601682.1">
    <property type="nucleotide sequence ID" value="NZ_BONA01000083.1"/>
</dbReference>
<comment type="caution">
    <text evidence="3">The sequence shown here is derived from an EMBL/GenBank/DDBJ whole genome shotgun (WGS) entry which is preliminary data.</text>
</comment>
<name>A0A316ENG3_9ACTN</name>
<proteinExistence type="predicted"/>
<gene>
    <name evidence="3" type="ORF">BC793_12821</name>
</gene>
<dbReference type="AlphaFoldDB" id="A0A316ENG3"/>
<organism evidence="3 4">
    <name type="scientific">Actinoplanes xinjiangensis</name>
    <dbReference type="NCBI Taxonomy" id="512350"/>
    <lineage>
        <taxon>Bacteria</taxon>
        <taxon>Bacillati</taxon>
        <taxon>Actinomycetota</taxon>
        <taxon>Actinomycetes</taxon>
        <taxon>Micromonosporales</taxon>
        <taxon>Micromonosporaceae</taxon>
        <taxon>Actinoplanes</taxon>
    </lineage>
</organism>
<sequence length="539" mass="56738">MTRESWSNADADLLVTEGPASPPGNTVFVGHPTAPPVAYLAAGRRQAVQVQPAAGLGPDEVLIGSSLAAELSLGVAQRWTLTATESAPAGTIVLESMVDGSLDQLAAQLQRATGTVGQVCRLGVEAPPAWVHAGGLPFRVRAAYDAGGGPLHGLIRIDPQTRLELFAPALRTGVDVVVLVDGSGSMAVDDIPDAADSDRRVSRMRTLQRALARMVDERQRIRGRPAHLALGTFSTSVRWVFSETSDAPDLRRFRNAIAMLTPRPEPTDIGNALHQAADQLHRHGVPGNDRLIVLVSDGADGAPSGAETNGRLMSATADPVSFIADLNRSFGVKMQTIGVGDPAGFDAWAGSRRTAAEPSLRPDHRLLAELAAAAGGAIRSGGPDVLDGYFTDLGAGVTHAVGPPSAATPTLPHGTRRLLVPRHRRVPPALVQQCAELADTALLLRADLAATAPGPDRLLRVARPAVDRQTYDDWVGDVRHGFENWLDPASTVRSPAADAEGWVLMQIDVLTELVTTMRWDLLARPAGDAAAPAIEGYPG</sequence>
<evidence type="ECO:0000256" key="1">
    <source>
        <dbReference type="SAM" id="MobiDB-lite"/>
    </source>
</evidence>
<evidence type="ECO:0000259" key="2">
    <source>
        <dbReference type="PROSITE" id="PS50234"/>
    </source>
</evidence>
<protein>
    <submittedName>
        <fullName evidence="3">von Willebrand factor type A domain-containing protein</fullName>
    </submittedName>
</protein>
<dbReference type="EMBL" id="QGGR01000028">
    <property type="protein sequence ID" value="PWK33231.1"/>
    <property type="molecule type" value="Genomic_DNA"/>
</dbReference>
<dbReference type="OrthoDB" id="3917072at2"/>